<sequence length="129" mass="14521">MLINGFLLASESTEAAEIYAGTEISNINASPNWKSIIFEIDINTTISSLTVVADIAIHSPFSDEQEYLFDLGIIFEIQNIFYDQNKKCWICRMTSSDKGLAIAKDYVKHQTNEMSNNNSDISILFDDLI</sequence>
<name>A0A815NSW1_9BILA</name>
<evidence type="ECO:0000313" key="4">
    <source>
        <dbReference type="EMBL" id="CAF4356934.1"/>
    </source>
</evidence>
<dbReference type="Proteomes" id="UP000681722">
    <property type="component" value="Unassembled WGS sequence"/>
</dbReference>
<dbReference type="Proteomes" id="UP000682733">
    <property type="component" value="Unassembled WGS sequence"/>
</dbReference>
<dbReference type="EMBL" id="CAJOBA010065193">
    <property type="protein sequence ID" value="CAF4356934.1"/>
    <property type="molecule type" value="Genomic_DNA"/>
</dbReference>
<evidence type="ECO:0000313" key="5">
    <source>
        <dbReference type="Proteomes" id="UP000663829"/>
    </source>
</evidence>
<evidence type="ECO:0000313" key="2">
    <source>
        <dbReference type="EMBL" id="CAF1564250.1"/>
    </source>
</evidence>
<dbReference type="SUPFAM" id="SSF56399">
    <property type="entry name" value="ADP-ribosylation"/>
    <property type="match status" value="1"/>
</dbReference>
<gene>
    <name evidence="1" type="ORF">GPM918_LOCUS34257</name>
    <name evidence="2" type="ORF">OVA965_LOCUS39983</name>
    <name evidence="3" type="ORF">SRO942_LOCUS34955</name>
    <name evidence="4" type="ORF">TMI583_LOCUS41370</name>
</gene>
<evidence type="ECO:0000313" key="3">
    <source>
        <dbReference type="EMBL" id="CAF4314881.1"/>
    </source>
</evidence>
<dbReference type="Proteomes" id="UP000663829">
    <property type="component" value="Unassembled WGS sequence"/>
</dbReference>
<comment type="caution">
    <text evidence="1">The sequence shown here is derived from an EMBL/GenBank/DDBJ whole genome shotgun (WGS) entry which is preliminary data.</text>
</comment>
<dbReference type="EMBL" id="CAJNOQ010018844">
    <property type="protein sequence ID" value="CAF1437622.1"/>
    <property type="molecule type" value="Genomic_DNA"/>
</dbReference>
<keyword evidence="5" id="KW-1185">Reference proteome</keyword>
<dbReference type="Proteomes" id="UP000677228">
    <property type="component" value="Unassembled WGS sequence"/>
</dbReference>
<dbReference type="AlphaFoldDB" id="A0A815NSW1"/>
<accession>A0A815NSW1</accession>
<dbReference type="OrthoDB" id="377693at2759"/>
<protein>
    <submittedName>
        <fullName evidence="1">Uncharacterized protein</fullName>
    </submittedName>
</protein>
<evidence type="ECO:0000313" key="1">
    <source>
        <dbReference type="EMBL" id="CAF1437622.1"/>
    </source>
</evidence>
<proteinExistence type="predicted"/>
<organism evidence="1 5">
    <name type="scientific">Didymodactylos carnosus</name>
    <dbReference type="NCBI Taxonomy" id="1234261"/>
    <lineage>
        <taxon>Eukaryota</taxon>
        <taxon>Metazoa</taxon>
        <taxon>Spiralia</taxon>
        <taxon>Gnathifera</taxon>
        <taxon>Rotifera</taxon>
        <taxon>Eurotatoria</taxon>
        <taxon>Bdelloidea</taxon>
        <taxon>Philodinida</taxon>
        <taxon>Philodinidae</taxon>
        <taxon>Didymodactylos</taxon>
    </lineage>
</organism>
<dbReference type="EMBL" id="CAJOBC010084284">
    <property type="protein sequence ID" value="CAF4314881.1"/>
    <property type="molecule type" value="Genomic_DNA"/>
</dbReference>
<reference evidence="1" key="1">
    <citation type="submission" date="2021-02" db="EMBL/GenBank/DDBJ databases">
        <authorList>
            <person name="Nowell W R."/>
        </authorList>
    </citation>
    <scope>NUCLEOTIDE SEQUENCE</scope>
</reference>
<dbReference type="EMBL" id="CAJNOK010042514">
    <property type="protein sequence ID" value="CAF1564250.1"/>
    <property type="molecule type" value="Genomic_DNA"/>
</dbReference>